<dbReference type="Gene3D" id="2.60.20.10">
    <property type="entry name" value="Crystallins"/>
    <property type="match status" value="1"/>
</dbReference>
<dbReference type="EMBL" id="JACCFS010000001">
    <property type="protein sequence ID" value="NYJ37151.1"/>
    <property type="molecule type" value="Genomic_DNA"/>
</dbReference>
<name>A0A7Z0ERU7_9ACTN</name>
<keyword evidence="4" id="KW-1185">Reference proteome</keyword>
<feature type="signal peptide" evidence="2">
    <location>
        <begin position="1"/>
        <end position="31"/>
    </location>
</feature>
<protein>
    <submittedName>
        <fullName evidence="3">Uncharacterized protein</fullName>
    </submittedName>
</protein>
<evidence type="ECO:0000313" key="4">
    <source>
        <dbReference type="Proteomes" id="UP000572051"/>
    </source>
</evidence>
<feature type="compositionally biased region" description="Basic and acidic residues" evidence="1">
    <location>
        <begin position="162"/>
        <end position="172"/>
    </location>
</feature>
<comment type="caution">
    <text evidence="3">The sequence shown here is derived from an EMBL/GenBank/DDBJ whole genome shotgun (WGS) entry which is preliminary data.</text>
</comment>
<dbReference type="AlphaFoldDB" id="A0A7Z0ERU7"/>
<feature type="region of interest" description="Disordered" evidence="1">
    <location>
        <begin position="162"/>
        <end position="189"/>
    </location>
</feature>
<keyword evidence="2" id="KW-0732">Signal</keyword>
<evidence type="ECO:0000313" key="3">
    <source>
        <dbReference type="EMBL" id="NYJ37151.1"/>
    </source>
</evidence>
<evidence type="ECO:0000256" key="1">
    <source>
        <dbReference type="SAM" id="MobiDB-lite"/>
    </source>
</evidence>
<proteinExistence type="predicted"/>
<evidence type="ECO:0000256" key="2">
    <source>
        <dbReference type="SAM" id="SignalP"/>
    </source>
</evidence>
<feature type="chain" id="PRO_5030965365" evidence="2">
    <location>
        <begin position="32"/>
        <end position="189"/>
    </location>
</feature>
<organism evidence="3 4">
    <name type="scientific">Nocardiopsis aegyptia</name>
    <dbReference type="NCBI Taxonomy" id="220378"/>
    <lineage>
        <taxon>Bacteria</taxon>
        <taxon>Bacillati</taxon>
        <taxon>Actinomycetota</taxon>
        <taxon>Actinomycetes</taxon>
        <taxon>Streptosporangiales</taxon>
        <taxon>Nocardiopsidaceae</taxon>
        <taxon>Nocardiopsis</taxon>
    </lineage>
</organism>
<dbReference type="RefSeq" id="WP_218897997.1">
    <property type="nucleotide sequence ID" value="NZ_JACCFS010000001.1"/>
</dbReference>
<sequence>MPPVPHRIGVSALLTAAALGSVLVSPLPAAAAPAQHCVGDVDGSGQECFDSYEQAIDAAEARVGHTLAEQERALAGLERSLAGSPPGTLAAASDFNVIIGTYFEHANYGGATFTLYGDNTCQGGDDTEFWFTFPSEWQGIISSAQPWARCSLWLHAGPDGTGDRDGPYRENTPDIGGYMNDRTVSTTLG</sequence>
<gene>
    <name evidence="3" type="ORF">HNR10_005032</name>
</gene>
<dbReference type="Proteomes" id="UP000572051">
    <property type="component" value="Unassembled WGS sequence"/>
</dbReference>
<accession>A0A7Z0ERU7</accession>
<reference evidence="3 4" key="1">
    <citation type="submission" date="2020-07" db="EMBL/GenBank/DDBJ databases">
        <title>Sequencing the genomes of 1000 actinobacteria strains.</title>
        <authorList>
            <person name="Klenk H.-P."/>
        </authorList>
    </citation>
    <scope>NUCLEOTIDE SEQUENCE [LARGE SCALE GENOMIC DNA]</scope>
    <source>
        <strain evidence="3 4">DSM 44442</strain>
    </source>
</reference>